<evidence type="ECO:0000313" key="2">
    <source>
        <dbReference type="EMBL" id="ABO24891.1"/>
    </source>
</evidence>
<organism evidence="2 3">
    <name type="scientific">Shewanella loihica (strain ATCC BAA-1088 / PV-4)</name>
    <dbReference type="NCBI Taxonomy" id="323850"/>
    <lineage>
        <taxon>Bacteria</taxon>
        <taxon>Pseudomonadati</taxon>
        <taxon>Pseudomonadota</taxon>
        <taxon>Gammaproteobacteria</taxon>
        <taxon>Alteromonadales</taxon>
        <taxon>Shewanellaceae</taxon>
        <taxon>Shewanella</taxon>
    </lineage>
</organism>
<sequence length="503" mass="55207">MASKDEQAAALLAQQHQLEASEQRMAELDAALSALHQHQAQNDAALDTMLEDMQSILDSCGIAFDEEIAISCEVSRYCEVTQEEITLGIGALTPLASLDFNEQMSWQAYIASVEHYAEQQGIDLSSDPYRRLMTLSQRVALEKRIAEEFSLKGAQCDKYDYLIAGTAGVIGGLIDLAFGGTPKESQLTRGADKLAEKAVENFARFNGWQGGRGNQTSSAISYLEGLFEVNYDQATSFGPNGTGGAVKNLSTKNHHLKSLAHSPCLVGLFFSIINQFTHSASFVSEGKLVTISAEAELQGHNFIAKIFCGVANWFGHLMSDVSGSSGIDRNRPDYGRGSGIPIPFYNLLQFMDVGEFGQHRQSFAVVCTKVFEQGYDLRHGLGLCVPVLVTELITRLGWTVKQRCYHQKPWSECVPLASNPELRRMLLVAHGSMCLIDGGEAALRSGGDMVQFLLRTNLVGWSRFGHLALKEMYAWYNAGHIDAEVVDAYLDSEYRAMLVSSRG</sequence>
<dbReference type="KEGG" id="slo:Shew_3025"/>
<feature type="coiled-coil region" evidence="1">
    <location>
        <begin position="11"/>
        <end position="38"/>
    </location>
</feature>
<dbReference type="RefSeq" id="WP_011866821.1">
    <property type="nucleotide sequence ID" value="NC_009092.1"/>
</dbReference>
<reference evidence="2 3" key="1">
    <citation type="submission" date="2007-03" db="EMBL/GenBank/DDBJ databases">
        <title>Complete sequence of Shewanella loihica PV-4.</title>
        <authorList>
            <consortium name="US DOE Joint Genome Institute"/>
            <person name="Copeland A."/>
            <person name="Lucas S."/>
            <person name="Lapidus A."/>
            <person name="Barry K."/>
            <person name="Detter J.C."/>
            <person name="Glavina del Rio T."/>
            <person name="Hammon N."/>
            <person name="Israni S."/>
            <person name="Dalin E."/>
            <person name="Tice H."/>
            <person name="Pitluck S."/>
            <person name="Chain P."/>
            <person name="Malfatti S."/>
            <person name="Shin M."/>
            <person name="Vergez L."/>
            <person name="Schmutz J."/>
            <person name="Larimer F."/>
            <person name="Land M."/>
            <person name="Hauser L."/>
            <person name="Kyrpides N."/>
            <person name="Mikhailova N."/>
            <person name="Romine M.F."/>
            <person name="Serres G."/>
            <person name="Fredrickson J."/>
            <person name="Tiedje J."/>
            <person name="Richardson P."/>
        </authorList>
    </citation>
    <scope>NUCLEOTIDE SEQUENCE [LARGE SCALE GENOMIC DNA]</scope>
    <source>
        <strain evidence="3">ATCC BAA-1088 / PV-4</strain>
    </source>
</reference>
<accession>A3QHE3</accession>
<dbReference type="HOGENOM" id="CLU_546159_0_0_6"/>
<protein>
    <submittedName>
        <fullName evidence="2">Uncharacterized protein</fullName>
    </submittedName>
</protein>
<gene>
    <name evidence="2" type="ordered locus">Shew_3025</name>
</gene>
<dbReference type="STRING" id="323850.Shew_3025"/>
<dbReference type="AlphaFoldDB" id="A3QHE3"/>
<dbReference type="EMBL" id="CP000606">
    <property type="protein sequence ID" value="ABO24891.1"/>
    <property type="molecule type" value="Genomic_DNA"/>
</dbReference>
<proteinExistence type="predicted"/>
<dbReference type="Proteomes" id="UP000001558">
    <property type="component" value="Chromosome"/>
</dbReference>
<name>A3QHE3_SHELP</name>
<keyword evidence="3" id="KW-1185">Reference proteome</keyword>
<dbReference type="eggNOG" id="ENOG502Z8G1">
    <property type="taxonomic scope" value="Bacteria"/>
</dbReference>
<dbReference type="OrthoDB" id="1692525at2"/>
<keyword evidence="1" id="KW-0175">Coiled coil</keyword>
<evidence type="ECO:0000313" key="3">
    <source>
        <dbReference type="Proteomes" id="UP000001558"/>
    </source>
</evidence>
<evidence type="ECO:0000256" key="1">
    <source>
        <dbReference type="SAM" id="Coils"/>
    </source>
</evidence>